<dbReference type="Proteomes" id="UP000297065">
    <property type="component" value="Chromosome"/>
</dbReference>
<proteinExistence type="predicted"/>
<organism evidence="1 2">
    <name type="scientific">Desulfovibrio desulfuricans</name>
    <dbReference type="NCBI Taxonomy" id="876"/>
    <lineage>
        <taxon>Bacteria</taxon>
        <taxon>Pseudomonadati</taxon>
        <taxon>Thermodesulfobacteriota</taxon>
        <taxon>Desulfovibrionia</taxon>
        <taxon>Desulfovibrionales</taxon>
        <taxon>Desulfovibrionaceae</taxon>
        <taxon>Desulfovibrio</taxon>
    </lineage>
</organism>
<reference evidence="1 2" key="1">
    <citation type="submission" date="2019-02" db="EMBL/GenBank/DDBJ databases">
        <title>Complete Genome Sequence of Desulfovibrio desulfuricans IC1, a Sulfonate Utilizing Anaerobe.</title>
        <authorList>
            <person name="Day L.A."/>
            <person name="De Leon K.B."/>
            <person name="Wall J.D."/>
        </authorList>
    </citation>
    <scope>NUCLEOTIDE SEQUENCE [LARGE SCALE GENOMIC DNA]</scope>
    <source>
        <strain evidence="1 2">IC1</strain>
    </source>
</reference>
<protein>
    <submittedName>
        <fullName evidence="1">Uncharacterized protein</fullName>
    </submittedName>
</protein>
<gene>
    <name evidence="1" type="ORF">DDIC_03930</name>
</gene>
<accession>A0A4V1CX55</accession>
<dbReference type="EMBL" id="CP036295">
    <property type="protein sequence ID" value="QCC85040.1"/>
    <property type="molecule type" value="Genomic_DNA"/>
</dbReference>
<dbReference type="OrthoDB" id="5459762at2"/>
<dbReference type="AlphaFoldDB" id="A0A4V1CX55"/>
<evidence type="ECO:0000313" key="1">
    <source>
        <dbReference type="EMBL" id="QCC85040.1"/>
    </source>
</evidence>
<evidence type="ECO:0000313" key="2">
    <source>
        <dbReference type="Proteomes" id="UP000297065"/>
    </source>
</evidence>
<name>A0A4V1CX55_DESDE</name>
<sequence>MAGATGSRPWPSISPTSNGRPTSMWSLLGTLIGGISGVVGKMLPDRSQQNEAQSRINEAEVSGGPASLLRLWRSFLGWMLTLLFGWEVAGRLIIVPLLFPAWGDHLPPSALNQIMTLLLGMLGLGF</sequence>